<accession>A0A1X7VLC9</accession>
<reference evidence="1" key="1">
    <citation type="submission" date="2017-05" db="UniProtKB">
        <authorList>
            <consortium name="EnsemblMetazoa"/>
        </authorList>
    </citation>
    <scope>IDENTIFICATION</scope>
</reference>
<dbReference type="InParanoid" id="A0A1X7VLC9"/>
<proteinExistence type="predicted"/>
<dbReference type="EnsemblMetazoa" id="Aqu2.1.40625_001">
    <property type="protein sequence ID" value="Aqu2.1.40625_001"/>
    <property type="gene ID" value="Aqu2.1.40625"/>
</dbReference>
<protein>
    <submittedName>
        <fullName evidence="1">Uncharacterized protein</fullName>
    </submittedName>
</protein>
<name>A0A1X7VLC9_AMPQE</name>
<evidence type="ECO:0000313" key="1">
    <source>
        <dbReference type="EnsemblMetazoa" id="Aqu2.1.40625_001"/>
    </source>
</evidence>
<sequence>MFAQGRMGISSIKVELHQGSHTGQPVSQYSEALSLFRVTKRYKREESVVAQSLSTRRFCVLAGARTHR</sequence>
<organism evidence="1">
    <name type="scientific">Amphimedon queenslandica</name>
    <name type="common">Sponge</name>
    <dbReference type="NCBI Taxonomy" id="400682"/>
    <lineage>
        <taxon>Eukaryota</taxon>
        <taxon>Metazoa</taxon>
        <taxon>Porifera</taxon>
        <taxon>Demospongiae</taxon>
        <taxon>Heteroscleromorpha</taxon>
        <taxon>Haplosclerida</taxon>
        <taxon>Niphatidae</taxon>
        <taxon>Amphimedon</taxon>
    </lineage>
</organism>
<dbReference type="AlphaFoldDB" id="A0A1X7VLC9"/>